<feature type="region of interest" description="Disordered" evidence="1">
    <location>
        <begin position="423"/>
        <end position="447"/>
    </location>
</feature>
<reference evidence="2" key="1">
    <citation type="submission" date="2021-01" db="EMBL/GenBank/DDBJ databases">
        <title>Whole genome shotgun sequence of Rugosimonospora africana NBRC 104875.</title>
        <authorList>
            <person name="Komaki H."/>
            <person name="Tamura T."/>
        </authorList>
    </citation>
    <scope>NUCLEOTIDE SEQUENCE</scope>
    <source>
        <strain evidence="2">NBRC 104875</strain>
    </source>
</reference>
<organism evidence="2 3">
    <name type="scientific">Rugosimonospora africana</name>
    <dbReference type="NCBI Taxonomy" id="556532"/>
    <lineage>
        <taxon>Bacteria</taxon>
        <taxon>Bacillati</taxon>
        <taxon>Actinomycetota</taxon>
        <taxon>Actinomycetes</taxon>
        <taxon>Micromonosporales</taxon>
        <taxon>Micromonosporaceae</taxon>
        <taxon>Rugosimonospora</taxon>
    </lineage>
</organism>
<evidence type="ECO:0000256" key="1">
    <source>
        <dbReference type="SAM" id="MobiDB-lite"/>
    </source>
</evidence>
<dbReference type="EMBL" id="BONZ01000039">
    <property type="protein sequence ID" value="GIH16033.1"/>
    <property type="molecule type" value="Genomic_DNA"/>
</dbReference>
<evidence type="ECO:0000313" key="2">
    <source>
        <dbReference type="EMBL" id="GIH16033.1"/>
    </source>
</evidence>
<dbReference type="AlphaFoldDB" id="A0A8J3VS33"/>
<sequence length="447" mass="47466">MGMNLQAVMEPLLTKLWQAADDMYVGQAIYDPTNPGEVAKVEEGRKYLHSDLSSLIARFRGYYSLDGHDLDPVADQFAGQSDRWEAPTGSSVYSSVARAAGDVDDVAKLIHTEQWQGKAAMAFHDRFLVPFKTTAVTHCECAREMAIGAKALAGGVERAKECVVWVCKDAISRLGGGGDPGSLPGEEGEGGTKHAAGFAAILADAVALFLALTGPEGDLLDAALAATGVGGGLIAESNTPSHERPISVNSSLSAMSLVHNTWTALTNLDANIFEFDEKIGKGLDTDFDDSGPFGSPFARIDNPDLKSSAYHRLTFRGPAHAATDADDGVITSIVRLYYAGYRTLPAAAEQYEDGAKICAGAYIDGVQAQFPQAVRKFNEGAQTFGRLLGAVGDDLTRSGKSIVSAATDYESTDEYEASEIRKLENQIPPPGDSAGAQHYDPPPWLSP</sequence>
<gene>
    <name evidence="2" type="ORF">Raf01_42050</name>
</gene>
<keyword evidence="3" id="KW-1185">Reference proteome</keyword>
<dbReference type="Proteomes" id="UP000642748">
    <property type="component" value="Unassembled WGS sequence"/>
</dbReference>
<protein>
    <submittedName>
        <fullName evidence="2">Uncharacterized protein</fullName>
    </submittedName>
</protein>
<proteinExistence type="predicted"/>
<name>A0A8J3VS33_9ACTN</name>
<accession>A0A8J3VS33</accession>
<dbReference type="RefSeq" id="WP_203919635.1">
    <property type="nucleotide sequence ID" value="NZ_BONZ01000039.1"/>
</dbReference>
<comment type="caution">
    <text evidence="2">The sequence shown here is derived from an EMBL/GenBank/DDBJ whole genome shotgun (WGS) entry which is preliminary data.</text>
</comment>
<evidence type="ECO:0000313" key="3">
    <source>
        <dbReference type="Proteomes" id="UP000642748"/>
    </source>
</evidence>